<evidence type="ECO:0000313" key="9">
    <source>
        <dbReference type="EMBL" id="EYU33778.1"/>
    </source>
</evidence>
<sequence length="458" mass="53081">MLPTIVRNLHRAHDKLTEVLIECGATFLLRGPWFFDTDILFTSDPANIQHIFSKRFSNYPKGSEFRNKFEILGDGVFSSDFELWELQRRTILSIISHAKFHTSLERNVWEKIETGLIPVLDYFSGQGIVVDLQEIFQRFAFDNICQLVLEYDPGSLSAALPYIPCEKAFSIALQPLMYRHVLPEIIWKMQKWLNIGNEKKLSESWKAFDDFIYPIISSKEKINLDVFTAFRNAYENNNNNFSGDSRKFLRDSLLGLLFAGRDTTSTCLTWLFYLIATNPLSESKILEEIERELVPVKNEWRFINIEKSKKLVYLHACLCESLRLFPPLALEYKSPIESDILPSGHFVRRNSKVVISFYTVGRTESVWGGDCLEFKPERWITPRGGIKHEPSYKFPAFNVGPRTCLGKEMSFIQMKMVAATIVYRYRVRLVDGHSVIPRDSLMLHAKNGLMVRLSYRNV</sequence>
<evidence type="ECO:0000256" key="8">
    <source>
        <dbReference type="RuleBase" id="RU000461"/>
    </source>
</evidence>
<keyword evidence="6 7" id="KW-0408">Iron</keyword>
<feature type="binding site" description="axial binding residue" evidence="7">
    <location>
        <position position="404"/>
    </location>
    <ligand>
        <name>heme</name>
        <dbReference type="ChEBI" id="CHEBI:30413"/>
    </ligand>
    <ligandPart>
        <name>Fe</name>
        <dbReference type="ChEBI" id="CHEBI:18248"/>
    </ligandPart>
</feature>
<dbReference type="AlphaFoldDB" id="A0A022R2D3"/>
<dbReference type="GO" id="GO:0020037">
    <property type="term" value="F:heme binding"/>
    <property type="evidence" value="ECO:0007669"/>
    <property type="project" value="InterPro"/>
</dbReference>
<dbReference type="Proteomes" id="UP000030748">
    <property type="component" value="Unassembled WGS sequence"/>
</dbReference>
<keyword evidence="5 8" id="KW-0560">Oxidoreductase</keyword>
<dbReference type="GO" id="GO:0016020">
    <property type="term" value="C:membrane"/>
    <property type="evidence" value="ECO:0007669"/>
    <property type="project" value="UniProtKB-SubCell"/>
</dbReference>
<keyword evidence="8" id="KW-0503">Monooxygenase</keyword>
<dbReference type="GO" id="GO:0005506">
    <property type="term" value="F:iron ion binding"/>
    <property type="evidence" value="ECO:0007669"/>
    <property type="project" value="InterPro"/>
</dbReference>
<protein>
    <recommendedName>
        <fullName evidence="11">Cytochrome P450</fullName>
    </recommendedName>
</protein>
<comment type="cofactor">
    <cofactor evidence="1 7">
        <name>heme</name>
        <dbReference type="ChEBI" id="CHEBI:30413"/>
    </cofactor>
</comment>
<dbReference type="EMBL" id="KI630752">
    <property type="protein sequence ID" value="EYU33778.1"/>
    <property type="molecule type" value="Genomic_DNA"/>
</dbReference>
<dbReference type="InterPro" id="IPR017972">
    <property type="entry name" value="Cyt_P450_CS"/>
</dbReference>
<dbReference type="InterPro" id="IPR002401">
    <property type="entry name" value="Cyt_P450_E_grp-I"/>
</dbReference>
<dbReference type="OMA" id="VPCENAF"/>
<evidence type="ECO:0000313" key="10">
    <source>
        <dbReference type="Proteomes" id="UP000030748"/>
    </source>
</evidence>
<comment type="subcellular location">
    <subcellularLocation>
        <location evidence="2">Membrane</location>
        <topology evidence="2">Single-pass membrane protein</topology>
    </subcellularLocation>
</comment>
<dbReference type="InterPro" id="IPR036396">
    <property type="entry name" value="Cyt_P450_sf"/>
</dbReference>
<dbReference type="InterPro" id="IPR001128">
    <property type="entry name" value="Cyt_P450"/>
</dbReference>
<gene>
    <name evidence="9" type="ORF">MIMGU_mgv1a020242mg</name>
</gene>
<evidence type="ECO:0008006" key="11">
    <source>
        <dbReference type="Google" id="ProtNLM"/>
    </source>
</evidence>
<keyword evidence="4 7" id="KW-0479">Metal-binding</keyword>
<dbReference type="Pfam" id="PF00067">
    <property type="entry name" value="p450"/>
    <property type="match status" value="1"/>
</dbReference>
<keyword evidence="10" id="KW-1185">Reference proteome</keyword>
<evidence type="ECO:0000256" key="5">
    <source>
        <dbReference type="ARBA" id="ARBA00023002"/>
    </source>
</evidence>
<organism evidence="9 10">
    <name type="scientific">Erythranthe guttata</name>
    <name type="common">Yellow monkey flower</name>
    <name type="synonym">Mimulus guttatus</name>
    <dbReference type="NCBI Taxonomy" id="4155"/>
    <lineage>
        <taxon>Eukaryota</taxon>
        <taxon>Viridiplantae</taxon>
        <taxon>Streptophyta</taxon>
        <taxon>Embryophyta</taxon>
        <taxon>Tracheophyta</taxon>
        <taxon>Spermatophyta</taxon>
        <taxon>Magnoliopsida</taxon>
        <taxon>eudicotyledons</taxon>
        <taxon>Gunneridae</taxon>
        <taxon>Pentapetalae</taxon>
        <taxon>asterids</taxon>
        <taxon>lamiids</taxon>
        <taxon>Lamiales</taxon>
        <taxon>Phrymaceae</taxon>
        <taxon>Erythranthe</taxon>
    </lineage>
</organism>
<dbReference type="OrthoDB" id="1470350at2759"/>
<reference evidence="9 10" key="1">
    <citation type="journal article" date="2013" name="Proc. Natl. Acad. Sci. U.S.A.">
        <title>Fine-scale variation in meiotic recombination in Mimulus inferred from population shotgun sequencing.</title>
        <authorList>
            <person name="Hellsten U."/>
            <person name="Wright K.M."/>
            <person name="Jenkins J."/>
            <person name="Shu S."/>
            <person name="Yuan Y."/>
            <person name="Wessler S.R."/>
            <person name="Schmutz J."/>
            <person name="Willis J.H."/>
            <person name="Rokhsar D.S."/>
        </authorList>
    </citation>
    <scope>NUCLEOTIDE SEQUENCE [LARGE SCALE GENOMIC DNA]</scope>
    <source>
        <strain evidence="10">cv. DUN x IM62</strain>
    </source>
</reference>
<dbReference type="Gene3D" id="1.10.630.10">
    <property type="entry name" value="Cytochrome P450"/>
    <property type="match status" value="1"/>
</dbReference>
<accession>A0A022R2D3</accession>
<evidence type="ECO:0000256" key="6">
    <source>
        <dbReference type="ARBA" id="ARBA00023004"/>
    </source>
</evidence>
<dbReference type="eggNOG" id="KOG0157">
    <property type="taxonomic scope" value="Eukaryota"/>
</dbReference>
<dbReference type="GO" id="GO:0016705">
    <property type="term" value="F:oxidoreductase activity, acting on paired donors, with incorporation or reduction of molecular oxygen"/>
    <property type="evidence" value="ECO:0007669"/>
    <property type="project" value="InterPro"/>
</dbReference>
<name>A0A022R2D3_ERYGU</name>
<dbReference type="SUPFAM" id="SSF48264">
    <property type="entry name" value="Cytochrome P450"/>
    <property type="match status" value="1"/>
</dbReference>
<proteinExistence type="inferred from homology"/>
<evidence type="ECO:0000256" key="3">
    <source>
        <dbReference type="ARBA" id="ARBA00010617"/>
    </source>
</evidence>
<evidence type="ECO:0000256" key="4">
    <source>
        <dbReference type="ARBA" id="ARBA00022723"/>
    </source>
</evidence>
<dbReference type="GO" id="GO:0004497">
    <property type="term" value="F:monooxygenase activity"/>
    <property type="evidence" value="ECO:0007669"/>
    <property type="project" value="UniProtKB-KW"/>
</dbReference>
<keyword evidence="7 8" id="KW-0349">Heme</keyword>
<evidence type="ECO:0000256" key="7">
    <source>
        <dbReference type="PIRSR" id="PIRSR602401-1"/>
    </source>
</evidence>
<dbReference type="PRINTS" id="PR00463">
    <property type="entry name" value="EP450I"/>
</dbReference>
<dbReference type="PANTHER" id="PTHR24296">
    <property type="entry name" value="CYTOCHROME P450"/>
    <property type="match status" value="1"/>
</dbReference>
<comment type="similarity">
    <text evidence="3 8">Belongs to the cytochrome P450 family.</text>
</comment>
<evidence type="ECO:0000256" key="2">
    <source>
        <dbReference type="ARBA" id="ARBA00004167"/>
    </source>
</evidence>
<dbReference type="PROSITE" id="PS00086">
    <property type="entry name" value="CYTOCHROME_P450"/>
    <property type="match status" value="1"/>
</dbReference>
<dbReference type="CDD" id="cd11064">
    <property type="entry name" value="CYP86A"/>
    <property type="match status" value="1"/>
</dbReference>
<dbReference type="KEGG" id="egt:105961887"/>
<evidence type="ECO:0000256" key="1">
    <source>
        <dbReference type="ARBA" id="ARBA00001971"/>
    </source>
</evidence>
<dbReference type="STRING" id="4155.A0A022R2D3"/>
<dbReference type="PRINTS" id="PR00385">
    <property type="entry name" value="P450"/>
</dbReference>
<dbReference type="GO" id="GO:0006629">
    <property type="term" value="P:lipid metabolic process"/>
    <property type="evidence" value="ECO:0007669"/>
    <property type="project" value="UniProtKB-ARBA"/>
</dbReference>